<evidence type="ECO:0000256" key="2">
    <source>
        <dbReference type="ARBA" id="ARBA00022553"/>
    </source>
</evidence>
<keyword evidence="6 7" id="KW-0067">ATP-binding</keyword>
<dbReference type="PANTHER" id="PTHR24351">
    <property type="entry name" value="RIBOSOMAL PROTEIN S6 KINASE"/>
    <property type="match status" value="1"/>
</dbReference>
<keyword evidence="11" id="KW-1185">Reference proteome</keyword>
<dbReference type="InterPro" id="IPR011009">
    <property type="entry name" value="Kinase-like_dom_sf"/>
</dbReference>
<dbReference type="SUPFAM" id="SSF56112">
    <property type="entry name" value="Protein kinase-like (PK-like)"/>
    <property type="match status" value="1"/>
</dbReference>
<dbReference type="InterPro" id="IPR000719">
    <property type="entry name" value="Prot_kinase_dom"/>
</dbReference>
<dbReference type="InterPro" id="IPR017441">
    <property type="entry name" value="Protein_kinase_ATP_BS"/>
</dbReference>
<dbReference type="Gene3D" id="3.30.200.20">
    <property type="entry name" value="Phosphorylase Kinase, domain 1"/>
    <property type="match status" value="1"/>
</dbReference>
<dbReference type="InterPro" id="IPR008271">
    <property type="entry name" value="Ser/Thr_kinase_AS"/>
</dbReference>
<protein>
    <recommendedName>
        <fullName evidence="9">Protein kinase domain-containing protein</fullName>
    </recommendedName>
</protein>
<evidence type="ECO:0000256" key="3">
    <source>
        <dbReference type="ARBA" id="ARBA00022679"/>
    </source>
</evidence>
<dbReference type="Gene3D" id="1.10.510.10">
    <property type="entry name" value="Transferase(Phosphotransferase) domain 1"/>
    <property type="match status" value="1"/>
</dbReference>
<evidence type="ECO:0000313" key="11">
    <source>
        <dbReference type="Proteomes" id="UP000053647"/>
    </source>
</evidence>
<proteinExistence type="inferred from homology"/>
<accession>A0A0C9TPX2</accession>
<dbReference type="GO" id="GO:0005524">
    <property type="term" value="F:ATP binding"/>
    <property type="evidence" value="ECO:0007669"/>
    <property type="project" value="UniProtKB-UniRule"/>
</dbReference>
<organism evidence="10 11">
    <name type="scientific">Paxillus involutus ATCC 200175</name>
    <dbReference type="NCBI Taxonomy" id="664439"/>
    <lineage>
        <taxon>Eukaryota</taxon>
        <taxon>Fungi</taxon>
        <taxon>Dikarya</taxon>
        <taxon>Basidiomycota</taxon>
        <taxon>Agaricomycotina</taxon>
        <taxon>Agaricomycetes</taxon>
        <taxon>Agaricomycetidae</taxon>
        <taxon>Boletales</taxon>
        <taxon>Paxilineae</taxon>
        <taxon>Paxillaceae</taxon>
        <taxon>Paxillus</taxon>
    </lineage>
</organism>
<dbReference type="Pfam" id="PF00069">
    <property type="entry name" value="Pkinase"/>
    <property type="match status" value="1"/>
</dbReference>
<evidence type="ECO:0000256" key="7">
    <source>
        <dbReference type="PROSITE-ProRule" id="PRU10141"/>
    </source>
</evidence>
<keyword evidence="4 7" id="KW-0547">Nucleotide-binding</keyword>
<gene>
    <name evidence="10" type="ORF">PAXINDRAFT_14645</name>
</gene>
<reference evidence="11" key="2">
    <citation type="submission" date="2015-01" db="EMBL/GenBank/DDBJ databases">
        <title>Evolutionary Origins and Diversification of the Mycorrhizal Mutualists.</title>
        <authorList>
            <consortium name="DOE Joint Genome Institute"/>
            <consortium name="Mycorrhizal Genomics Consortium"/>
            <person name="Kohler A."/>
            <person name="Kuo A."/>
            <person name="Nagy L.G."/>
            <person name="Floudas D."/>
            <person name="Copeland A."/>
            <person name="Barry K.W."/>
            <person name="Cichocki N."/>
            <person name="Veneault-Fourrey C."/>
            <person name="LaButti K."/>
            <person name="Lindquist E.A."/>
            <person name="Lipzen A."/>
            <person name="Lundell T."/>
            <person name="Morin E."/>
            <person name="Murat C."/>
            <person name="Riley R."/>
            <person name="Ohm R."/>
            <person name="Sun H."/>
            <person name="Tunlid A."/>
            <person name="Henrissat B."/>
            <person name="Grigoriev I.V."/>
            <person name="Hibbett D.S."/>
            <person name="Martin F."/>
        </authorList>
    </citation>
    <scope>NUCLEOTIDE SEQUENCE [LARGE SCALE GENOMIC DNA]</scope>
    <source>
        <strain evidence="11">ATCC 200175</strain>
    </source>
</reference>
<dbReference type="PROSITE" id="PS00107">
    <property type="entry name" value="PROTEIN_KINASE_ATP"/>
    <property type="match status" value="1"/>
</dbReference>
<evidence type="ECO:0000259" key="9">
    <source>
        <dbReference type="PROSITE" id="PS50011"/>
    </source>
</evidence>
<evidence type="ECO:0000256" key="5">
    <source>
        <dbReference type="ARBA" id="ARBA00022777"/>
    </source>
</evidence>
<feature type="binding site" evidence="7">
    <location>
        <position position="127"/>
    </location>
    <ligand>
        <name>ATP</name>
        <dbReference type="ChEBI" id="CHEBI:30616"/>
    </ligand>
</feature>
<evidence type="ECO:0000256" key="8">
    <source>
        <dbReference type="RuleBase" id="RU000304"/>
    </source>
</evidence>
<keyword evidence="5" id="KW-0418">Kinase</keyword>
<dbReference type="SMART" id="SM00220">
    <property type="entry name" value="S_TKc"/>
    <property type="match status" value="1"/>
</dbReference>
<dbReference type="PROSITE" id="PS50011">
    <property type="entry name" value="PROTEIN_KINASE_DOM"/>
    <property type="match status" value="1"/>
</dbReference>
<reference evidence="10 11" key="1">
    <citation type="submission" date="2014-06" db="EMBL/GenBank/DDBJ databases">
        <authorList>
            <consortium name="DOE Joint Genome Institute"/>
            <person name="Kuo A."/>
            <person name="Kohler A."/>
            <person name="Nagy L.G."/>
            <person name="Floudas D."/>
            <person name="Copeland A."/>
            <person name="Barry K.W."/>
            <person name="Cichocki N."/>
            <person name="Veneault-Fourrey C."/>
            <person name="LaButti K."/>
            <person name="Lindquist E.A."/>
            <person name="Lipzen A."/>
            <person name="Lundell T."/>
            <person name="Morin E."/>
            <person name="Murat C."/>
            <person name="Sun H."/>
            <person name="Tunlid A."/>
            <person name="Henrissat B."/>
            <person name="Grigoriev I.V."/>
            <person name="Hibbett D.S."/>
            <person name="Martin F."/>
            <person name="Nordberg H.P."/>
            <person name="Cantor M.N."/>
            <person name="Hua S.X."/>
        </authorList>
    </citation>
    <scope>NUCLEOTIDE SEQUENCE [LARGE SCALE GENOMIC DNA]</scope>
    <source>
        <strain evidence="10 11">ATCC 200175</strain>
    </source>
</reference>
<keyword evidence="2" id="KW-0597">Phosphoprotein</keyword>
<evidence type="ECO:0000256" key="6">
    <source>
        <dbReference type="ARBA" id="ARBA00022840"/>
    </source>
</evidence>
<dbReference type="AlphaFoldDB" id="A0A0C9TPX2"/>
<dbReference type="Proteomes" id="UP000053647">
    <property type="component" value="Unassembled WGS sequence"/>
</dbReference>
<dbReference type="HOGENOM" id="CLU_548727_0_0_1"/>
<dbReference type="EMBL" id="KN819362">
    <property type="protein sequence ID" value="KIJ12563.1"/>
    <property type="molecule type" value="Genomic_DNA"/>
</dbReference>
<evidence type="ECO:0000313" key="10">
    <source>
        <dbReference type="EMBL" id="KIJ12563.1"/>
    </source>
</evidence>
<keyword evidence="3" id="KW-0808">Transferase</keyword>
<dbReference type="OrthoDB" id="1668230at2759"/>
<dbReference type="PROSITE" id="PS00108">
    <property type="entry name" value="PROTEIN_KINASE_ST"/>
    <property type="match status" value="1"/>
</dbReference>
<comment type="similarity">
    <text evidence="8">Belongs to the protein kinase superfamily.</text>
</comment>
<dbReference type="GO" id="GO:0004674">
    <property type="term" value="F:protein serine/threonine kinase activity"/>
    <property type="evidence" value="ECO:0007669"/>
    <property type="project" value="UniProtKB-KW"/>
</dbReference>
<evidence type="ECO:0000256" key="4">
    <source>
        <dbReference type="ARBA" id="ARBA00022741"/>
    </source>
</evidence>
<sequence>MAFLDNLIRCIFQRPNFTPLALAVVLLATAKTTLARICFQVLLKRPYKALDETLPPADPVHATDDAPCYTHSEPDDVDVDSILARYENVEPLRFAGHTFRITRQIGKGASGFLWHAYDECDNEIAIKVIHKQQMARDVLKADPRAINAFCVSEIRQEFDALRKVTASGSPFLAPLLCSFSDADNVYFVMRCYATDLFEHLNQCGHLSQRGIEPTSHHASLMKLWAAEILVGMQTLHSIGIMHRDLKTDNILITPAGHVAIADFGHSTPTHSQTWPHQRFIRTDRSGTLGYTAPEQHPALCASGYDYRADIYAYGLVLLDMMLGVPWFQRVGRDPEHCAPYDVSIQEAINLVHDLNARYLLYNVLVENPGKRPCWDEIRRSPFFHDIDWNRVAQRKYNPGWTPCAARKSFHNPTSAIYSFRYRYDSEKRNYIQEMIDASAREGEGLGALNINYETPAALAHDPLHGTTCTRTRLHTGSVPEHDRQPVCPVVARWRDHF</sequence>
<evidence type="ECO:0000256" key="1">
    <source>
        <dbReference type="ARBA" id="ARBA00022527"/>
    </source>
</evidence>
<name>A0A0C9TPX2_PAXIN</name>
<keyword evidence="1 8" id="KW-0723">Serine/threonine-protein kinase</keyword>
<feature type="domain" description="Protein kinase" evidence="9">
    <location>
        <begin position="99"/>
        <end position="383"/>
    </location>
</feature>